<reference evidence="1 2" key="1">
    <citation type="submission" date="2021-01" db="EMBL/GenBank/DDBJ databases">
        <title>Sequencing the genomes of 1000 actinobacteria strains.</title>
        <authorList>
            <person name="Klenk H.-P."/>
        </authorList>
    </citation>
    <scope>NUCLEOTIDE SEQUENCE [LARGE SCALE GENOMIC DNA]</scope>
    <source>
        <strain evidence="1 2">DSM 44581</strain>
    </source>
</reference>
<evidence type="ECO:0000313" key="2">
    <source>
        <dbReference type="Proteomes" id="UP001195724"/>
    </source>
</evidence>
<evidence type="ECO:0000313" key="1">
    <source>
        <dbReference type="EMBL" id="MBM7812841.1"/>
    </source>
</evidence>
<dbReference type="RefSeq" id="WP_204843554.1">
    <property type="nucleotide sequence ID" value="NZ_JAFBCL010000001.1"/>
</dbReference>
<keyword evidence="2" id="KW-1185">Reference proteome</keyword>
<dbReference type="EMBL" id="JAFBCL010000001">
    <property type="protein sequence ID" value="MBM7812841.1"/>
    <property type="molecule type" value="Genomic_DNA"/>
</dbReference>
<protein>
    <recommendedName>
        <fullName evidence="3">ATP-binding protein</fullName>
    </recommendedName>
</protein>
<comment type="caution">
    <text evidence="1">The sequence shown here is derived from an EMBL/GenBank/DDBJ whole genome shotgun (WGS) entry which is preliminary data.</text>
</comment>
<accession>A0ABS2S9C7</accession>
<evidence type="ECO:0008006" key="3">
    <source>
        <dbReference type="Google" id="ProtNLM"/>
    </source>
</evidence>
<proteinExistence type="predicted"/>
<dbReference type="Proteomes" id="UP001195724">
    <property type="component" value="Unassembled WGS sequence"/>
</dbReference>
<gene>
    <name evidence="1" type="ORF">JOE68_003706</name>
</gene>
<name>A0ABS2S9C7_9PSEU</name>
<organism evidence="1 2">
    <name type="scientific">Saccharothrix algeriensis</name>
    <dbReference type="NCBI Taxonomy" id="173560"/>
    <lineage>
        <taxon>Bacteria</taxon>
        <taxon>Bacillati</taxon>
        <taxon>Actinomycetota</taxon>
        <taxon>Actinomycetes</taxon>
        <taxon>Pseudonocardiales</taxon>
        <taxon>Pseudonocardiaceae</taxon>
        <taxon>Saccharothrix</taxon>
    </lineage>
</organism>
<sequence>MGLSPHEYRDLLSTALSHAVDSDTIEPDVRTLFTPTTHRRALDPDATVVQGGRGVGKTVWFKALQDDALRRLAAEEYHLTRLNAIEPRAGYGTELVPGKYPSQRTLGHLVTRFQHTEDIWTAVVLHSFGYAETSRLADWSDRVQWVLDNPEPVERALAKADEEAGARGFTVLFLFDALDRLHSRRDIADRLVGGILKVALDLRTRTRNLRAKVFIRHDMFDSVKLNFPDASKLTANAADLTWSPTSLYGLLFHQLGNSGTPLSEMFIESTRSTGQWNRNPLRNTPARSLIADHEEQRKLFADIAGPYMGKDHRKGITYTWLPNHLTDGLGQVSPRSFLSALTTATEVTREKYHAHATALHWDGIRQGVQTASGIRVTEIREDIPWVSTAIEPLAGLQVPIEQAEVIQRWTERDLRDELDRLSESTAQNDAEKMAAPTGPLTTDYSALIGELIELGVMSRRANGKLDLPDVYRIAFDLGRKGGVPRIRP</sequence>